<sequence length="229" mass="25559">MADALRNNDDLAVAVKGILGAIPVVGPLAAEIIGATIPNQRIHRVEDTLRRLESQLGEQAEQTLRSAMASPEGLDLIEEAMIQAGRAITEDRRQYIASLLKNGFSDTERKHEIKKRLIETFDKINDVEVLLLYARALGPGESRRFWEENRETLSRPQTSLGSSSEDFEDAAVYDSYYLNLSTLGLIARNKNDKSRIGGNELAAQNFKITPFGRMMLAYLDMSVDVGRIY</sequence>
<organism evidence="1 2">
    <name type="scientific">Pseudodesulfovibrio profundus</name>
    <dbReference type="NCBI Taxonomy" id="57320"/>
    <lineage>
        <taxon>Bacteria</taxon>
        <taxon>Pseudomonadati</taxon>
        <taxon>Thermodesulfobacteriota</taxon>
        <taxon>Desulfovibrionia</taxon>
        <taxon>Desulfovibrionales</taxon>
        <taxon>Desulfovibrionaceae</taxon>
    </lineage>
</organism>
<name>A0A2C8F7B4_9BACT</name>
<dbReference type="Proteomes" id="UP000219215">
    <property type="component" value="Chromosome DPRO"/>
</dbReference>
<evidence type="ECO:0008006" key="3">
    <source>
        <dbReference type="Google" id="ProtNLM"/>
    </source>
</evidence>
<reference evidence="2" key="1">
    <citation type="submission" date="2017-09" db="EMBL/GenBank/DDBJ databases">
        <authorList>
            <person name="Regsiter A."/>
            <person name="William W."/>
        </authorList>
    </citation>
    <scope>NUCLEOTIDE SEQUENCE [LARGE SCALE GENOMIC DNA]</scope>
    <source>
        <strain evidence="2">500-1</strain>
    </source>
</reference>
<evidence type="ECO:0000313" key="1">
    <source>
        <dbReference type="EMBL" id="SOB57922.1"/>
    </source>
</evidence>
<proteinExistence type="predicted"/>
<gene>
    <name evidence="1" type="ORF">DPRO_1035</name>
</gene>
<accession>A0A2C8F7B4</accession>
<protein>
    <recommendedName>
        <fullName evidence="3">DUF4393 domain-containing protein</fullName>
    </recommendedName>
</protein>
<keyword evidence="2" id="KW-1185">Reference proteome</keyword>
<dbReference type="AlphaFoldDB" id="A0A2C8F7B4"/>
<dbReference type="EMBL" id="LT907975">
    <property type="protein sequence ID" value="SOB57922.1"/>
    <property type="molecule type" value="Genomic_DNA"/>
</dbReference>
<dbReference type="RefSeq" id="WP_097011091.1">
    <property type="nucleotide sequence ID" value="NZ_LT907975.1"/>
</dbReference>
<dbReference type="OrthoDB" id="1493009at2"/>
<dbReference type="KEGG" id="pprf:DPRO_1035"/>
<evidence type="ECO:0000313" key="2">
    <source>
        <dbReference type="Proteomes" id="UP000219215"/>
    </source>
</evidence>